<organism evidence="1 2">
    <name type="scientific">Moorena producens PAL-8-15-08-1</name>
    <dbReference type="NCBI Taxonomy" id="1458985"/>
    <lineage>
        <taxon>Bacteria</taxon>
        <taxon>Bacillati</taxon>
        <taxon>Cyanobacteriota</taxon>
        <taxon>Cyanophyceae</taxon>
        <taxon>Coleofasciculales</taxon>
        <taxon>Coleofasciculaceae</taxon>
        <taxon>Moorena</taxon>
    </lineage>
</organism>
<dbReference type="Proteomes" id="UP000177870">
    <property type="component" value="Chromosome"/>
</dbReference>
<proteinExistence type="predicted"/>
<dbReference type="EMBL" id="CP017599">
    <property type="protein sequence ID" value="AOX03609.1"/>
    <property type="molecule type" value="Genomic_DNA"/>
</dbReference>
<name>A0A1D8U120_9CYAN</name>
<evidence type="ECO:0000313" key="1">
    <source>
        <dbReference type="EMBL" id="AOX03609.1"/>
    </source>
</evidence>
<accession>A0A1D8U120</accession>
<sequence>MFDLTFTRNLSATLIVVTLLSMSLSTVRHHPQTMTKQKQFTPIGNAMRMGLVIKGQQLRYR</sequence>
<dbReference type="AlphaFoldDB" id="A0A1D8U120"/>
<reference evidence="2" key="1">
    <citation type="submission" date="2016-10" db="EMBL/GenBank/DDBJ databases">
        <title>Comparative genomics uncovers the prolific and rare metabolic potential of the cyanobacterial genus Moorea.</title>
        <authorList>
            <person name="Leao T."/>
            <person name="Castelao G."/>
            <person name="Korobeynikov A."/>
            <person name="Monroe E.A."/>
            <person name="Podell S."/>
            <person name="Glukhov E."/>
            <person name="Allen E."/>
            <person name="Gerwick W.H."/>
            <person name="Gerwick L."/>
        </authorList>
    </citation>
    <scope>NUCLEOTIDE SEQUENCE [LARGE SCALE GENOMIC DNA]</scope>
    <source>
        <strain evidence="2">PAL-8-15-08-1</strain>
    </source>
</reference>
<evidence type="ECO:0000313" key="2">
    <source>
        <dbReference type="Proteomes" id="UP000177870"/>
    </source>
</evidence>
<gene>
    <name evidence="1" type="ORF">BJP34_33005</name>
</gene>
<dbReference type="KEGG" id="mpro:BJP34_33005"/>
<protein>
    <submittedName>
        <fullName evidence="1">Uncharacterized protein</fullName>
    </submittedName>
</protein>